<reference evidence="2" key="2">
    <citation type="journal article" date="2021" name="Syst. Appl. Microbiol.">
        <title>Roseomonas hellenica sp. nov., isolated from roots of wild-growing Alkanna tinctoria.</title>
        <authorList>
            <person name="Rat A."/>
            <person name="Naranjo H.D."/>
            <person name="Lebbe L."/>
            <person name="Cnockaert M."/>
            <person name="Krigas N."/>
            <person name="Grigoriadou K."/>
            <person name="Maloupa E."/>
            <person name="Willems A."/>
        </authorList>
    </citation>
    <scope>NUCLEOTIDE SEQUENCE</scope>
    <source>
        <strain evidence="2">LMG 31231</strain>
    </source>
</reference>
<keyword evidence="3" id="KW-1185">Reference proteome</keyword>
<protein>
    <submittedName>
        <fullName evidence="2">(2Fe-2S)-binding protein</fullName>
    </submittedName>
</protein>
<sequence>DRAALLVGRRADGPPPSPMVCACHGVTAAAIAASGAADVTGVGAATRAGTGCGSCRPEIASLLAREAT</sequence>
<evidence type="ECO:0000313" key="3">
    <source>
        <dbReference type="Proteomes" id="UP001138751"/>
    </source>
</evidence>
<dbReference type="InterPro" id="IPR007419">
    <property type="entry name" value="BFD-like_2Fe2S-bd_dom"/>
</dbReference>
<proteinExistence type="predicted"/>
<reference evidence="2" key="1">
    <citation type="submission" date="2020-01" db="EMBL/GenBank/DDBJ databases">
        <authorList>
            <person name="Rat A."/>
        </authorList>
    </citation>
    <scope>NUCLEOTIDE SEQUENCE</scope>
    <source>
        <strain evidence="2">LMG 31231</strain>
    </source>
</reference>
<evidence type="ECO:0000259" key="1">
    <source>
        <dbReference type="Pfam" id="PF04324"/>
    </source>
</evidence>
<evidence type="ECO:0000313" key="2">
    <source>
        <dbReference type="EMBL" id="MBR0673317.1"/>
    </source>
</evidence>
<dbReference type="RefSeq" id="WP_211863723.1">
    <property type="nucleotide sequence ID" value="NZ_JAAEDM010000066.1"/>
</dbReference>
<dbReference type="Gene3D" id="1.10.10.1100">
    <property type="entry name" value="BFD-like [2Fe-2S]-binding domain"/>
    <property type="match status" value="1"/>
</dbReference>
<comment type="caution">
    <text evidence="2">The sequence shown here is derived from an EMBL/GenBank/DDBJ whole genome shotgun (WGS) entry which is preliminary data.</text>
</comment>
<organism evidence="2 3">
    <name type="scientific">Neoroseomonas soli</name>
    <dbReference type="NCBI Taxonomy" id="1081025"/>
    <lineage>
        <taxon>Bacteria</taxon>
        <taxon>Pseudomonadati</taxon>
        <taxon>Pseudomonadota</taxon>
        <taxon>Alphaproteobacteria</taxon>
        <taxon>Acetobacterales</taxon>
        <taxon>Acetobacteraceae</taxon>
        <taxon>Neoroseomonas</taxon>
    </lineage>
</organism>
<dbReference type="EMBL" id="JAAEDM010000066">
    <property type="protein sequence ID" value="MBR0673317.1"/>
    <property type="molecule type" value="Genomic_DNA"/>
</dbReference>
<name>A0A9X9X1N8_9PROT</name>
<dbReference type="InterPro" id="IPR041854">
    <property type="entry name" value="BFD-like_2Fe2S-bd_dom_sf"/>
</dbReference>
<dbReference type="Proteomes" id="UP001138751">
    <property type="component" value="Unassembled WGS sequence"/>
</dbReference>
<gene>
    <name evidence="2" type="ORF">GXW76_19230</name>
</gene>
<accession>A0A9X9X1N8</accession>
<dbReference type="Pfam" id="PF04324">
    <property type="entry name" value="Fer2_BFD"/>
    <property type="match status" value="1"/>
</dbReference>
<dbReference type="AlphaFoldDB" id="A0A9X9X1N8"/>
<feature type="domain" description="BFD-like [2Fe-2S]-binding" evidence="1">
    <location>
        <begin position="19"/>
        <end position="65"/>
    </location>
</feature>
<feature type="non-terminal residue" evidence="2">
    <location>
        <position position="1"/>
    </location>
</feature>